<name>A0A087GWA0_ARAAL</name>
<dbReference type="Gene3D" id="1.25.40.720">
    <property type="entry name" value="Telomere length regulation protein 2, C-terminal domain"/>
    <property type="match status" value="1"/>
</dbReference>
<protein>
    <submittedName>
        <fullName evidence="7">Uncharacterized protein</fullName>
    </submittedName>
</protein>
<feature type="compositionally biased region" description="Low complexity" evidence="4">
    <location>
        <begin position="640"/>
        <end position="652"/>
    </location>
</feature>
<sequence length="1063" mass="118135">MSDEENQSGNGSKESSSNRTNREREPSVEASATNVAANQEDVRDHPQGTEGAKVQTFASMAEATTQEQALLDKVGEAISSISNATHVDQVISAIHSVAVLLFPVEPSSFSGSIGDKYRERICSSVVTSADERNDLLQMFYQGVAFPTFARVLLLDVASDWLSCFPISVQKHLYDLFFLDGPVIEVVQVLVPFLHHVEKNGGVDAISVQTNVERLLILCLLENAGVLKMTKEIDDCYQGENSRNGNLKPLLSRLSQILASIPDKARLKAPPLLSAHVYFKHITNQLLRILDDRASCTEANSTVLVLSFVGEIFSRICRRGLSDLLFSEVTPHVLAHVRRLLNSKKGSVEIETFQLDPTPQIWSRTMEAVTDPYAVEKMAEQLLHQLYAEHASDVEAFWTIWSLFHRNVKHQASVRSIFVDKFLLWKLFPLRCLRWILQFSVLECPPVTNTLAKGDITHGLLETTQRIASVWSKGEFLQSVPLEQQTYITTALGLCLENISREELDRTKDVMHNILQGVTCRLENPGDLVRKMASTIAFMFSKVIDPKNPLYLDDSFTGNAIDWDFELQTAVGGVPSITNSMKNEDGAAKTSASLTEVNESSRRNKEKKNRKNISDFVLADPDEIVDLATLNCETESDNDDGASVSSDNSSVTSLEPYDLLDDDKDLGKQFTQLVDVVRALRKTDDADGVEKAICVAEKLVRASPDELTHIAGDLTRILVQVRCSNIAIEGEEDSTEEKRQRALIALLVTCPFESLETLNSMLYSPNVDVSQRIMILDVMSEAARELANTRTLKPKHEARGPLISNISDPQPWYLPSNASTPWKKVSETGSFHLNWANRYERELQSKPGQTKKGKTRRWSLRSGDKDQNSTDWSQNKFPLYAAAFMLPAMKEFDKKRHGVDLLGRDFIVLGKLVHMLGVCMQCASMHPEASALAISLLDMLQRREVCNHPEAYVRKAVLFTASSVLVALHPSYIVSALVEGSLELARALEWIRTWALQIADSDIDRDCYTMALSCLQLHAEMALQTSRALESTGGSSSIGPMSISLPSGISKLTSIKLPSSNVHL</sequence>
<feature type="compositionally biased region" description="Basic residues" evidence="4">
    <location>
        <begin position="848"/>
        <end position="858"/>
    </location>
</feature>
<dbReference type="OMA" id="FYPQNYF"/>
<feature type="region of interest" description="Disordered" evidence="4">
    <location>
        <begin position="633"/>
        <end position="654"/>
    </location>
</feature>
<dbReference type="GO" id="GO:0042162">
    <property type="term" value="F:telomeric DNA binding"/>
    <property type="evidence" value="ECO:0007669"/>
    <property type="project" value="TreeGrafter"/>
</dbReference>
<evidence type="ECO:0000313" key="8">
    <source>
        <dbReference type="Proteomes" id="UP000029120"/>
    </source>
</evidence>
<comment type="similarity">
    <text evidence="2">Belongs to the TEL2 family.</text>
</comment>
<evidence type="ECO:0000256" key="1">
    <source>
        <dbReference type="ARBA" id="ARBA00004496"/>
    </source>
</evidence>
<evidence type="ECO:0000259" key="6">
    <source>
        <dbReference type="Pfam" id="PF25320"/>
    </source>
</evidence>
<evidence type="ECO:0000256" key="3">
    <source>
        <dbReference type="ARBA" id="ARBA00022490"/>
    </source>
</evidence>
<feature type="region of interest" description="Disordered" evidence="4">
    <location>
        <begin position="1"/>
        <end position="49"/>
    </location>
</feature>
<dbReference type="GO" id="GO:0051879">
    <property type="term" value="F:Hsp90 protein binding"/>
    <property type="evidence" value="ECO:0007669"/>
    <property type="project" value="TreeGrafter"/>
</dbReference>
<comment type="subcellular location">
    <subcellularLocation>
        <location evidence="1">Cytoplasm</location>
    </subcellularLocation>
</comment>
<dbReference type="AlphaFoldDB" id="A0A087GWA0"/>
<evidence type="ECO:0000259" key="5">
    <source>
        <dbReference type="Pfam" id="PF10193"/>
    </source>
</evidence>
<gene>
    <name evidence="7" type="ordered locus">AALP_Aa5g107400</name>
</gene>
<dbReference type="OrthoDB" id="10258062at2759"/>
<feature type="domain" description="Telomere length regulation protein conserved" evidence="5">
    <location>
        <begin position="671"/>
        <end position="782"/>
    </location>
</feature>
<dbReference type="Pfam" id="PF25320">
    <property type="entry name" value="TELO2_ARM"/>
    <property type="match status" value="1"/>
</dbReference>
<dbReference type="InterPro" id="IPR019337">
    <property type="entry name" value="Telomere_length_regulation_dom"/>
</dbReference>
<dbReference type="Proteomes" id="UP000029120">
    <property type="component" value="Chromosome 5"/>
</dbReference>
<dbReference type="GO" id="GO:0005829">
    <property type="term" value="C:cytosol"/>
    <property type="evidence" value="ECO:0007669"/>
    <property type="project" value="TreeGrafter"/>
</dbReference>
<dbReference type="GO" id="GO:0051083">
    <property type="term" value="P:'de novo' cotranslational protein folding"/>
    <property type="evidence" value="ECO:0007669"/>
    <property type="project" value="TreeGrafter"/>
</dbReference>
<dbReference type="PANTHER" id="PTHR15830">
    <property type="entry name" value="TELOMERE LENGTH REGULATION PROTEIN TEL2 FAMILY MEMBER"/>
    <property type="match status" value="1"/>
</dbReference>
<feature type="domain" description="TELO2 ARM repeat" evidence="6">
    <location>
        <begin position="322"/>
        <end position="562"/>
    </location>
</feature>
<evidence type="ECO:0000256" key="4">
    <source>
        <dbReference type="SAM" id="MobiDB-lite"/>
    </source>
</evidence>
<dbReference type="InterPro" id="IPR051970">
    <property type="entry name" value="TEL2_Regulation"/>
</dbReference>
<dbReference type="InterPro" id="IPR038528">
    <property type="entry name" value="TEL2_C_sf"/>
</dbReference>
<feature type="compositionally biased region" description="Polar residues" evidence="4">
    <location>
        <begin position="7"/>
        <end position="19"/>
    </location>
</feature>
<dbReference type="PANTHER" id="PTHR15830:SF10">
    <property type="entry name" value="TELOMERE LENGTH REGULATION PROTEIN TEL2 HOMOLOG"/>
    <property type="match status" value="1"/>
</dbReference>
<proteinExistence type="inferred from homology"/>
<evidence type="ECO:0000313" key="7">
    <source>
        <dbReference type="EMBL" id="KFK34152.1"/>
    </source>
</evidence>
<dbReference type="InterPro" id="IPR016024">
    <property type="entry name" value="ARM-type_fold"/>
</dbReference>
<dbReference type="Gramene" id="KFK34152">
    <property type="protein sequence ID" value="KFK34152"/>
    <property type="gene ID" value="AALP_AA5G107400"/>
</dbReference>
<evidence type="ECO:0000256" key="2">
    <source>
        <dbReference type="ARBA" id="ARBA00006133"/>
    </source>
</evidence>
<dbReference type="EMBL" id="CM002873">
    <property type="protein sequence ID" value="KFK34152.1"/>
    <property type="molecule type" value="Genomic_DNA"/>
</dbReference>
<keyword evidence="8" id="KW-1185">Reference proteome</keyword>
<organism evidence="7 8">
    <name type="scientific">Arabis alpina</name>
    <name type="common">Alpine rock-cress</name>
    <dbReference type="NCBI Taxonomy" id="50452"/>
    <lineage>
        <taxon>Eukaryota</taxon>
        <taxon>Viridiplantae</taxon>
        <taxon>Streptophyta</taxon>
        <taxon>Embryophyta</taxon>
        <taxon>Tracheophyta</taxon>
        <taxon>Spermatophyta</taxon>
        <taxon>Magnoliopsida</taxon>
        <taxon>eudicotyledons</taxon>
        <taxon>Gunneridae</taxon>
        <taxon>Pentapetalae</taxon>
        <taxon>rosids</taxon>
        <taxon>malvids</taxon>
        <taxon>Brassicales</taxon>
        <taxon>Brassicaceae</taxon>
        <taxon>Arabideae</taxon>
        <taxon>Arabis</taxon>
    </lineage>
</organism>
<accession>A0A087GWA0</accession>
<dbReference type="SUPFAM" id="SSF48371">
    <property type="entry name" value="ARM repeat"/>
    <property type="match status" value="1"/>
</dbReference>
<feature type="region of interest" description="Disordered" evidence="4">
    <location>
        <begin position="577"/>
        <end position="608"/>
    </location>
</feature>
<feature type="region of interest" description="Disordered" evidence="4">
    <location>
        <begin position="841"/>
        <end position="869"/>
    </location>
</feature>
<keyword evidence="3" id="KW-0963">Cytoplasm</keyword>
<reference evidence="8" key="1">
    <citation type="journal article" date="2015" name="Nat. Plants">
        <title>Genome expansion of Arabis alpina linked with retrotransposition and reduced symmetric DNA methylation.</title>
        <authorList>
            <person name="Willing E.M."/>
            <person name="Rawat V."/>
            <person name="Mandakova T."/>
            <person name="Maumus F."/>
            <person name="James G.V."/>
            <person name="Nordstroem K.J."/>
            <person name="Becker C."/>
            <person name="Warthmann N."/>
            <person name="Chica C."/>
            <person name="Szarzynska B."/>
            <person name="Zytnicki M."/>
            <person name="Albani M.C."/>
            <person name="Kiefer C."/>
            <person name="Bergonzi S."/>
            <person name="Castaings L."/>
            <person name="Mateos J.L."/>
            <person name="Berns M.C."/>
            <person name="Bujdoso N."/>
            <person name="Piofczyk T."/>
            <person name="de Lorenzo L."/>
            <person name="Barrero-Sicilia C."/>
            <person name="Mateos I."/>
            <person name="Piednoel M."/>
            <person name="Hagmann J."/>
            <person name="Chen-Min-Tao R."/>
            <person name="Iglesias-Fernandez R."/>
            <person name="Schuster S.C."/>
            <person name="Alonso-Blanco C."/>
            <person name="Roudier F."/>
            <person name="Carbonero P."/>
            <person name="Paz-Ares J."/>
            <person name="Davis S.J."/>
            <person name="Pecinka A."/>
            <person name="Quesneville H."/>
            <person name="Colot V."/>
            <person name="Lysak M.A."/>
            <person name="Weigel D."/>
            <person name="Coupland G."/>
            <person name="Schneeberger K."/>
        </authorList>
    </citation>
    <scope>NUCLEOTIDE SEQUENCE [LARGE SCALE GENOMIC DNA]</scope>
    <source>
        <strain evidence="8">cv. Pajares</strain>
    </source>
</reference>
<dbReference type="Pfam" id="PF10193">
    <property type="entry name" value="Telomere_reg-2"/>
    <property type="match status" value="1"/>
</dbReference>
<dbReference type="eggNOG" id="KOG4346">
    <property type="taxonomic scope" value="Eukaryota"/>
</dbReference>
<dbReference type="InterPro" id="IPR057348">
    <property type="entry name" value="TELO2_ARM"/>
</dbReference>